<reference evidence="1" key="1">
    <citation type="journal article" date="2014" name="Front. Microbiol.">
        <title>High frequency of phylogenetically diverse reductive dehalogenase-homologous genes in deep subseafloor sedimentary metagenomes.</title>
        <authorList>
            <person name="Kawai M."/>
            <person name="Futagami T."/>
            <person name="Toyoda A."/>
            <person name="Takaki Y."/>
            <person name="Nishi S."/>
            <person name="Hori S."/>
            <person name="Arai W."/>
            <person name="Tsubouchi T."/>
            <person name="Morono Y."/>
            <person name="Uchiyama I."/>
            <person name="Ito T."/>
            <person name="Fujiyama A."/>
            <person name="Inagaki F."/>
            <person name="Takami H."/>
        </authorList>
    </citation>
    <scope>NUCLEOTIDE SEQUENCE</scope>
    <source>
        <strain evidence="1">Expedition CK06-06</strain>
    </source>
</reference>
<proteinExistence type="predicted"/>
<sequence length="99" mass="11145">MVVPLFNNKSGLDILDELIGDTEKQTVGVGDNGSPYGGTINGNTVSWENQYARLEVYPHTGQGVTRQEQYFNVLWKYPNNNIDVAFRFNFSLNVNLCDI</sequence>
<accession>X1A9J9</accession>
<name>X1A9J9_9ZZZZ</name>
<evidence type="ECO:0000313" key="1">
    <source>
        <dbReference type="EMBL" id="GAG78399.1"/>
    </source>
</evidence>
<comment type="caution">
    <text evidence="1">The sequence shown here is derived from an EMBL/GenBank/DDBJ whole genome shotgun (WGS) entry which is preliminary data.</text>
</comment>
<organism evidence="1">
    <name type="scientific">marine sediment metagenome</name>
    <dbReference type="NCBI Taxonomy" id="412755"/>
    <lineage>
        <taxon>unclassified sequences</taxon>
        <taxon>metagenomes</taxon>
        <taxon>ecological metagenomes</taxon>
    </lineage>
</organism>
<protein>
    <submittedName>
        <fullName evidence="1">Uncharacterized protein</fullName>
    </submittedName>
</protein>
<gene>
    <name evidence="1" type="ORF">S01H4_21210</name>
</gene>
<dbReference type="AlphaFoldDB" id="X1A9J9"/>
<dbReference type="EMBL" id="BART01009590">
    <property type="protein sequence ID" value="GAG78399.1"/>
    <property type="molecule type" value="Genomic_DNA"/>
</dbReference>